<dbReference type="EMBL" id="UINC01074352">
    <property type="protein sequence ID" value="SVC11455.1"/>
    <property type="molecule type" value="Genomic_DNA"/>
</dbReference>
<organism evidence="2">
    <name type="scientific">marine metagenome</name>
    <dbReference type="NCBI Taxonomy" id="408172"/>
    <lineage>
        <taxon>unclassified sequences</taxon>
        <taxon>metagenomes</taxon>
        <taxon>ecological metagenomes</taxon>
    </lineage>
</organism>
<dbReference type="AlphaFoldDB" id="A0A382JIG9"/>
<feature type="region of interest" description="Disordered" evidence="1">
    <location>
        <begin position="1"/>
        <end position="37"/>
    </location>
</feature>
<protein>
    <submittedName>
        <fullName evidence="2">Uncharacterized protein</fullName>
    </submittedName>
</protein>
<proteinExistence type="predicted"/>
<evidence type="ECO:0000256" key="1">
    <source>
        <dbReference type="SAM" id="MobiDB-lite"/>
    </source>
</evidence>
<evidence type="ECO:0000313" key="2">
    <source>
        <dbReference type="EMBL" id="SVC11455.1"/>
    </source>
</evidence>
<reference evidence="2" key="1">
    <citation type="submission" date="2018-05" db="EMBL/GenBank/DDBJ databases">
        <authorList>
            <person name="Lanie J.A."/>
            <person name="Ng W.-L."/>
            <person name="Kazmierczak K.M."/>
            <person name="Andrzejewski T.M."/>
            <person name="Davidsen T.M."/>
            <person name="Wayne K.J."/>
            <person name="Tettelin H."/>
            <person name="Glass J.I."/>
            <person name="Rusch D."/>
            <person name="Podicherti R."/>
            <person name="Tsui H.-C.T."/>
            <person name="Winkler M.E."/>
        </authorList>
    </citation>
    <scope>NUCLEOTIDE SEQUENCE</scope>
</reference>
<name>A0A382JIG9_9ZZZZ</name>
<accession>A0A382JIG9</accession>
<gene>
    <name evidence="2" type="ORF">METZ01_LOCUS264309</name>
</gene>
<sequence length="70" mass="7915">MTDEELKRSTASAIEPISIGSTEFTPTPEPPSPNDNEKLRKMLRVADDEEILMIRRPSLFAFMPSYFVGL</sequence>
<feature type="non-terminal residue" evidence="2">
    <location>
        <position position="70"/>
    </location>
</feature>